<sequence>MRQSAAPDRPGATHRRLLQRRRSWQLPGMTGFPLTLLAAVAAVAAQLLAPLAVRPVAAQPIDSVWIKANYRKVEARVPMRDGVKLLTSIYVPRDTAGKRFPFLMTRTPYSAQPYGEAIRGTLGPSSNPRFARDGYVFVVQDVRGRYLSEGNFTSMTPHNPAKKPGDVDESTDAYDTIEWLLKNVTPNNGRVGIHGGSWPGFYATASCIDAHPALVACSPQAPMTDVWMGDDNFHNGAFLLAHNFTFFYRFGRPDGSPPGVERGSRLSIGPDAYQYYLNLGPVGPAARRIMPRDSAPVWYEFVPHVTYDEYNKARDISRFVKNMKPAMLIVGGLFDTEDLAGPWRTWRGVERLSPNNNARIIVGPWSHGGWGRGDANALGPQRFGSASLGVYFRDSVEYPFFVHHLKGGPDPKLAEATVFETGRNVWRQYEQFPPADAAPRALYFHAGGKLSFSAPAAATGAAAYDSYVSDPMKPVPTMDRIEGQGMPRDYIVADQRYASRRPDVLTYVSDVLTEDITIAGPIVPKLHVATSGTDADFMVKLIDVQPDNAPNLKDDEQGFVRAGAQFLIRGEPFRARYRRSWEKPIPFTPNVPDSLAFEMPDVNHTFLKGHRIMVQVQSTWFPFVDRNPQTFVRDIFEAKPSDYKAATMRVYHVPAKASRIEVRTLR</sequence>
<evidence type="ECO:0000256" key="1">
    <source>
        <dbReference type="ARBA" id="ARBA00022801"/>
    </source>
</evidence>
<organism evidence="3 4">
    <name type="scientific">Gemmatimonas aurantiaca (strain DSM 14586 / JCM 11422 / NBRC 100505 / T-27)</name>
    <dbReference type="NCBI Taxonomy" id="379066"/>
    <lineage>
        <taxon>Bacteria</taxon>
        <taxon>Pseudomonadati</taxon>
        <taxon>Gemmatimonadota</taxon>
        <taxon>Gemmatimonadia</taxon>
        <taxon>Gemmatimonadales</taxon>
        <taxon>Gemmatimonadaceae</taxon>
        <taxon>Gemmatimonas</taxon>
    </lineage>
</organism>
<dbReference type="Gene3D" id="2.60.120.260">
    <property type="entry name" value="Galactose-binding domain-like"/>
    <property type="match status" value="1"/>
</dbReference>
<dbReference type="KEGG" id="gau:GAU_3307"/>
<dbReference type="NCBIfam" id="TIGR00976">
    <property type="entry name" value="CocE_NonD"/>
    <property type="match status" value="1"/>
</dbReference>
<dbReference type="GO" id="GO:0047658">
    <property type="term" value="F:alpha-amino-acid esterase activity"/>
    <property type="evidence" value="ECO:0007669"/>
    <property type="project" value="UniProtKB-EC"/>
</dbReference>
<dbReference type="InterPro" id="IPR008979">
    <property type="entry name" value="Galactose-bd-like_sf"/>
</dbReference>
<dbReference type="SUPFAM" id="SSF53474">
    <property type="entry name" value="alpha/beta-Hydrolases"/>
    <property type="match status" value="1"/>
</dbReference>
<name>C1ACX2_GEMAT</name>
<protein>
    <submittedName>
        <fullName evidence="3">Alpha-amino acid ester hydrolase</fullName>
        <ecNumber evidence="3">3.1.1.43</ecNumber>
    </submittedName>
</protein>
<gene>
    <name evidence="3" type="primary">aehA</name>
    <name evidence="3" type="ordered locus">GAU_3307</name>
</gene>
<dbReference type="InterPro" id="IPR029058">
    <property type="entry name" value="AB_hydrolase_fold"/>
</dbReference>
<dbReference type="EC" id="3.1.1.43" evidence="3"/>
<evidence type="ECO:0000313" key="3">
    <source>
        <dbReference type="EMBL" id="BAH40349.1"/>
    </source>
</evidence>
<dbReference type="SMART" id="SM00939">
    <property type="entry name" value="PepX_C"/>
    <property type="match status" value="1"/>
</dbReference>
<evidence type="ECO:0000313" key="4">
    <source>
        <dbReference type="Proteomes" id="UP000002209"/>
    </source>
</evidence>
<dbReference type="AlphaFoldDB" id="C1ACX2"/>
<dbReference type="InterPro" id="IPR000383">
    <property type="entry name" value="Xaa-Pro-like_dom"/>
</dbReference>
<accession>C1ACX2</accession>
<dbReference type="SUPFAM" id="SSF49785">
    <property type="entry name" value="Galactose-binding domain-like"/>
    <property type="match status" value="1"/>
</dbReference>
<proteinExistence type="predicted"/>
<dbReference type="STRING" id="379066.GAU_3307"/>
<dbReference type="Pfam" id="PF08530">
    <property type="entry name" value="PepX_C"/>
    <property type="match status" value="1"/>
</dbReference>
<dbReference type="Proteomes" id="UP000002209">
    <property type="component" value="Chromosome"/>
</dbReference>
<dbReference type="GO" id="GO:0008239">
    <property type="term" value="F:dipeptidyl-peptidase activity"/>
    <property type="evidence" value="ECO:0007669"/>
    <property type="project" value="InterPro"/>
</dbReference>
<keyword evidence="4" id="KW-1185">Reference proteome</keyword>
<dbReference type="HOGENOM" id="CLU_015590_5_0_0"/>
<evidence type="ECO:0000259" key="2">
    <source>
        <dbReference type="SMART" id="SM00939"/>
    </source>
</evidence>
<dbReference type="InterPro" id="IPR013736">
    <property type="entry name" value="Xaa-Pro_dipept_C"/>
</dbReference>
<dbReference type="InterPro" id="IPR005674">
    <property type="entry name" value="CocE/Ser_esterase"/>
</dbReference>
<keyword evidence="1 3" id="KW-0378">Hydrolase</keyword>
<dbReference type="Gene3D" id="3.40.50.1820">
    <property type="entry name" value="alpha/beta hydrolase"/>
    <property type="match status" value="1"/>
</dbReference>
<reference evidence="4" key="1">
    <citation type="submission" date="2006-03" db="EMBL/GenBank/DDBJ databases">
        <title>Complete genome sequence of Gemmatimonas aurantiaca T-27 that represents a novel phylum Gemmatimonadetes.</title>
        <authorList>
            <person name="Takasaki K."/>
            <person name="Ichikawa N."/>
            <person name="Miura H."/>
            <person name="Matsushita S."/>
            <person name="Watanabe Y."/>
            <person name="Oguchi A."/>
            <person name="Ankai A."/>
            <person name="Yashiro I."/>
            <person name="Takahashi M."/>
            <person name="Terui Y."/>
            <person name="Fukui S."/>
            <person name="Yokoyama H."/>
            <person name="Tanikawa S."/>
            <person name="Hanada S."/>
            <person name="Kamagata Y."/>
            <person name="Fujita N."/>
        </authorList>
    </citation>
    <scope>NUCLEOTIDE SEQUENCE [LARGE SCALE GENOMIC DNA]</scope>
    <source>
        <strain evidence="4">T-27 / DSM 14586 / JCM 11422 / NBRC 100505</strain>
    </source>
</reference>
<dbReference type="Gene3D" id="1.10.3020.10">
    <property type="entry name" value="alpha-amino acid ester hydrolase ( Helical cap domain)"/>
    <property type="match status" value="1"/>
</dbReference>
<feature type="domain" description="Xaa-Pro dipeptidyl-peptidase C-terminal" evidence="2">
    <location>
        <begin position="398"/>
        <end position="661"/>
    </location>
</feature>
<dbReference type="Pfam" id="PF02129">
    <property type="entry name" value="Peptidase_S15"/>
    <property type="match status" value="1"/>
</dbReference>
<dbReference type="eggNOG" id="COG2936">
    <property type="taxonomic scope" value="Bacteria"/>
</dbReference>
<dbReference type="EMBL" id="AP009153">
    <property type="protein sequence ID" value="BAH40349.1"/>
    <property type="molecule type" value="Genomic_DNA"/>
</dbReference>